<dbReference type="OMA" id="FKFRGGW"/>
<dbReference type="PANTHER" id="PTHR48078:SF19">
    <property type="entry name" value="ACT DOMAIN-CONTAINING PROTEIN"/>
    <property type="match status" value="1"/>
</dbReference>
<dbReference type="AlphaFoldDB" id="A2FA06"/>
<evidence type="ECO:0000313" key="7">
    <source>
        <dbReference type="Proteomes" id="UP000001542"/>
    </source>
</evidence>
<dbReference type="SUPFAM" id="SSF53686">
    <property type="entry name" value="Tryptophan synthase beta subunit-like PLP-dependent enzymes"/>
    <property type="match status" value="1"/>
</dbReference>
<dbReference type="InParanoid" id="A2FA06"/>
<dbReference type="eggNOG" id="KOG1251">
    <property type="taxonomic scope" value="Eukaryota"/>
</dbReference>
<protein>
    <submittedName>
        <fullName evidence="6">Pyridoxal-phosphate dependent enzyme family protein</fullName>
    </submittedName>
</protein>
<dbReference type="STRING" id="5722.A2FA06"/>
<evidence type="ECO:0000256" key="1">
    <source>
        <dbReference type="ARBA" id="ARBA00001933"/>
    </source>
</evidence>
<dbReference type="RefSeq" id="XP_001311203.1">
    <property type="nucleotide sequence ID" value="XM_001311202.1"/>
</dbReference>
<dbReference type="Proteomes" id="UP000001542">
    <property type="component" value="Unassembled WGS sequence"/>
</dbReference>
<keyword evidence="4" id="KW-0456">Lyase</keyword>
<evidence type="ECO:0000313" key="6">
    <source>
        <dbReference type="EMBL" id="EAX98273.1"/>
    </source>
</evidence>
<dbReference type="KEGG" id="tva:75668892"/>
<comment type="similarity">
    <text evidence="2">Belongs to the serine/threonine dehydratase family.</text>
</comment>
<name>A2FA06_TRIV3</name>
<organism evidence="6 7">
    <name type="scientific">Trichomonas vaginalis (strain ATCC PRA-98 / G3)</name>
    <dbReference type="NCBI Taxonomy" id="412133"/>
    <lineage>
        <taxon>Eukaryota</taxon>
        <taxon>Metamonada</taxon>
        <taxon>Parabasalia</taxon>
        <taxon>Trichomonadida</taxon>
        <taxon>Trichomonadidae</taxon>
        <taxon>Trichomonas</taxon>
    </lineage>
</organism>
<keyword evidence="3" id="KW-0663">Pyridoxal phosphate</keyword>
<dbReference type="VEuPathDB" id="TrichDB:TVAGG3_0730130"/>
<dbReference type="InterPro" id="IPR036052">
    <property type="entry name" value="TrpB-like_PALP_sf"/>
</dbReference>
<dbReference type="Gene3D" id="3.40.50.1100">
    <property type="match status" value="2"/>
</dbReference>
<dbReference type="Pfam" id="PF00291">
    <property type="entry name" value="PALP"/>
    <property type="match status" value="1"/>
</dbReference>
<dbReference type="GO" id="GO:0006565">
    <property type="term" value="P:L-serine catabolic process"/>
    <property type="evidence" value="ECO:0000318"/>
    <property type="project" value="GO_Central"/>
</dbReference>
<dbReference type="FunCoup" id="A2FA06">
    <property type="interactions" value="132"/>
</dbReference>
<dbReference type="OrthoDB" id="4418812at2759"/>
<evidence type="ECO:0000256" key="3">
    <source>
        <dbReference type="ARBA" id="ARBA00022898"/>
    </source>
</evidence>
<reference evidence="6" key="2">
    <citation type="journal article" date="2007" name="Science">
        <title>Draft genome sequence of the sexually transmitted pathogen Trichomonas vaginalis.</title>
        <authorList>
            <person name="Carlton J.M."/>
            <person name="Hirt R.P."/>
            <person name="Silva J.C."/>
            <person name="Delcher A.L."/>
            <person name="Schatz M."/>
            <person name="Zhao Q."/>
            <person name="Wortman J.R."/>
            <person name="Bidwell S.L."/>
            <person name="Alsmark U.C.M."/>
            <person name="Besteiro S."/>
            <person name="Sicheritz-Ponten T."/>
            <person name="Noel C.J."/>
            <person name="Dacks J.B."/>
            <person name="Foster P.G."/>
            <person name="Simillion C."/>
            <person name="Van de Peer Y."/>
            <person name="Miranda-Saavedra D."/>
            <person name="Barton G.J."/>
            <person name="Westrop G.D."/>
            <person name="Mueller S."/>
            <person name="Dessi D."/>
            <person name="Fiori P.L."/>
            <person name="Ren Q."/>
            <person name="Paulsen I."/>
            <person name="Zhang H."/>
            <person name="Bastida-Corcuera F.D."/>
            <person name="Simoes-Barbosa A."/>
            <person name="Brown M.T."/>
            <person name="Hayes R.D."/>
            <person name="Mukherjee M."/>
            <person name="Okumura C.Y."/>
            <person name="Schneider R."/>
            <person name="Smith A.J."/>
            <person name="Vanacova S."/>
            <person name="Villalvazo M."/>
            <person name="Haas B.J."/>
            <person name="Pertea M."/>
            <person name="Feldblyum T.V."/>
            <person name="Utterback T.R."/>
            <person name="Shu C.L."/>
            <person name="Osoegawa K."/>
            <person name="de Jong P.J."/>
            <person name="Hrdy I."/>
            <person name="Horvathova L."/>
            <person name="Zubacova Z."/>
            <person name="Dolezal P."/>
            <person name="Malik S.B."/>
            <person name="Logsdon J.M. Jr."/>
            <person name="Henze K."/>
            <person name="Gupta A."/>
            <person name="Wang C.C."/>
            <person name="Dunne R.L."/>
            <person name="Upcroft J.A."/>
            <person name="Upcroft P."/>
            <person name="White O."/>
            <person name="Salzberg S.L."/>
            <person name="Tang P."/>
            <person name="Chiu C.-H."/>
            <person name="Lee Y.-S."/>
            <person name="Embley T.M."/>
            <person name="Coombs G.H."/>
            <person name="Mottram J.C."/>
            <person name="Tachezy J."/>
            <person name="Fraser-Liggett C.M."/>
            <person name="Johnson P.J."/>
        </authorList>
    </citation>
    <scope>NUCLEOTIDE SEQUENCE [LARGE SCALE GENOMIC DNA]</scope>
    <source>
        <strain evidence="6">G3</strain>
    </source>
</reference>
<reference evidence="6" key="1">
    <citation type="submission" date="2006-10" db="EMBL/GenBank/DDBJ databases">
        <authorList>
            <person name="Amadeo P."/>
            <person name="Zhao Q."/>
            <person name="Wortman J."/>
            <person name="Fraser-Liggett C."/>
            <person name="Carlton J."/>
        </authorList>
    </citation>
    <scope>NUCLEOTIDE SEQUENCE</scope>
    <source>
        <strain evidence="6">G3</strain>
    </source>
</reference>
<dbReference type="InterPro" id="IPR050147">
    <property type="entry name" value="Ser/Thr_Dehydratase"/>
</dbReference>
<proteinExistence type="inferred from homology"/>
<dbReference type="InterPro" id="IPR001926">
    <property type="entry name" value="TrpB-like_PALP"/>
</dbReference>
<dbReference type="FunFam" id="3.40.50.1100:FF:000007">
    <property type="entry name" value="L-threonine dehydratase catabolic TdcB"/>
    <property type="match status" value="1"/>
</dbReference>
<dbReference type="VEuPathDB" id="TrichDB:TVAG_090490"/>
<gene>
    <name evidence="6" type="ORF">TVAG_090490</name>
</gene>
<evidence type="ECO:0000256" key="4">
    <source>
        <dbReference type="ARBA" id="ARBA00023239"/>
    </source>
</evidence>
<dbReference type="SMR" id="A2FA06"/>
<dbReference type="GO" id="GO:0003941">
    <property type="term" value="F:L-serine ammonia-lyase activity"/>
    <property type="evidence" value="ECO:0000318"/>
    <property type="project" value="GO_Central"/>
</dbReference>
<dbReference type="CDD" id="cd01562">
    <property type="entry name" value="Thr-dehyd"/>
    <property type="match status" value="1"/>
</dbReference>
<feature type="domain" description="Tryptophan synthase beta chain-like PALP" evidence="5">
    <location>
        <begin position="2"/>
        <end position="284"/>
    </location>
</feature>
<keyword evidence="7" id="KW-1185">Reference proteome</keyword>
<comment type="cofactor">
    <cofactor evidence="1">
        <name>pyridoxal 5'-phosphate</name>
        <dbReference type="ChEBI" id="CHEBI:597326"/>
    </cofactor>
</comment>
<sequence length="388" mass="42176">MPNLSKIAGTNLYFKLETLQRCRAFKFRGALSKISTLPKGSTIVCASAGHHSQGCALSAQICGMKCIVYMPLTAPITKVDATKGYGAEVRQFGFSFDEAFKQMQEDLASNPDWIFVPPFDSDEVIAGQGTIGLEICQQIPDVDTVVVAVGGGGLVAGVATAVKALRPNARVIAVNAAVRPATYLKYKNLKGQPIDPNCDKKFIGNPLADGIAVINPGKVTFPYIEKYVDDFVVVTEDEISRAIVMLAERSKMICEGAGAAPCAAVLFKKFDFKPDEKIVCVLSGGNIELPLLARCIDRALFLTGRRVNFNVSLPVSSGHYIKMLEILNQFKFEVLGTFALPNANCYANHIRYVVTVEVPNPALLEDVKTKFEENGWIINITETQPSDE</sequence>
<accession>A2FA06</accession>
<dbReference type="EMBL" id="DS113682">
    <property type="protein sequence ID" value="EAX98273.1"/>
    <property type="molecule type" value="Genomic_DNA"/>
</dbReference>
<evidence type="ECO:0000259" key="5">
    <source>
        <dbReference type="Pfam" id="PF00291"/>
    </source>
</evidence>
<evidence type="ECO:0000256" key="2">
    <source>
        <dbReference type="ARBA" id="ARBA00010869"/>
    </source>
</evidence>
<dbReference type="PANTHER" id="PTHR48078">
    <property type="entry name" value="THREONINE DEHYDRATASE, MITOCHONDRIAL-RELATED"/>
    <property type="match status" value="1"/>
</dbReference>
<dbReference type="FunFam" id="3.40.50.1100:FF:000005">
    <property type="entry name" value="Threonine dehydratase catabolic"/>
    <property type="match status" value="1"/>
</dbReference>